<comment type="caution">
    <text evidence="1">The sequence shown here is derived from an EMBL/GenBank/DDBJ whole genome shotgun (WGS) entry which is preliminary data.</text>
</comment>
<evidence type="ECO:0000313" key="1">
    <source>
        <dbReference type="EMBL" id="MCV7379964.1"/>
    </source>
</evidence>
<reference evidence="2 3" key="1">
    <citation type="submission" date="2017-02" db="EMBL/GenBank/DDBJ databases">
        <title>The new phylogeny of genus Mycobacterium.</title>
        <authorList>
            <person name="Tortoli E."/>
            <person name="Trovato A."/>
            <person name="Cirillo D.M."/>
        </authorList>
    </citation>
    <scope>NUCLEOTIDE SEQUENCE [LARGE SCALE GENOMIC DNA]</scope>
    <source>
        <strain evidence="2 3">DSM 45230</strain>
    </source>
</reference>
<reference evidence="1" key="3">
    <citation type="journal article" date="2022" name="BMC Genomics">
        <title>Comparative genome analysis of mycobacteria focusing on tRNA and non-coding RNA.</title>
        <authorList>
            <person name="Behra P.R.K."/>
            <person name="Pettersson B.M.F."/>
            <person name="Ramesh M."/>
            <person name="Das S."/>
            <person name="Dasgupta S."/>
            <person name="Kirsebom L.A."/>
        </authorList>
    </citation>
    <scope>NUCLEOTIDE SEQUENCE</scope>
    <source>
        <strain evidence="1">CCUG 55640</strain>
    </source>
</reference>
<keyword evidence="3" id="KW-1185">Reference proteome</keyword>
<accession>A0AA41XQP3</accession>
<name>A0AA41XQP3_9MYCO</name>
<proteinExistence type="predicted"/>
<dbReference type="Proteomes" id="UP001141650">
    <property type="component" value="Unassembled WGS sequence"/>
</dbReference>
<dbReference type="RefSeq" id="WP_083138778.1">
    <property type="nucleotide sequence ID" value="NZ_JACKVH010000014.1"/>
</dbReference>
<protein>
    <submittedName>
        <fullName evidence="1">Uncharacterized protein</fullName>
    </submittedName>
</protein>
<evidence type="ECO:0000313" key="3">
    <source>
        <dbReference type="Proteomes" id="UP000192319"/>
    </source>
</evidence>
<organism evidence="1 4">
    <name type="scientific">Mycobacterium alsense</name>
    <dbReference type="NCBI Taxonomy" id="324058"/>
    <lineage>
        <taxon>Bacteria</taxon>
        <taxon>Bacillati</taxon>
        <taxon>Actinomycetota</taxon>
        <taxon>Actinomycetes</taxon>
        <taxon>Mycobacteriales</taxon>
        <taxon>Mycobacteriaceae</taxon>
        <taxon>Mycobacterium</taxon>
    </lineage>
</organism>
<dbReference type="AlphaFoldDB" id="A0AA41XQP3"/>
<reference evidence="1" key="2">
    <citation type="submission" date="2020-07" db="EMBL/GenBank/DDBJ databases">
        <authorList>
            <person name="Pettersson B.M.F."/>
            <person name="Behra P.R.K."/>
            <person name="Ramesh M."/>
            <person name="Das S."/>
            <person name="Dasgupta S."/>
            <person name="Kirsebom L.A."/>
        </authorList>
    </citation>
    <scope>NUCLEOTIDE SEQUENCE</scope>
    <source>
        <strain evidence="1">CCUG 55640</strain>
    </source>
</reference>
<dbReference type="Proteomes" id="UP000192319">
    <property type="component" value="Unassembled WGS sequence"/>
</dbReference>
<dbReference type="EMBL" id="MVHD01000025">
    <property type="protein sequence ID" value="OQZ89956.1"/>
    <property type="molecule type" value="Genomic_DNA"/>
</dbReference>
<sequence>MTTPESTIAAVLAADTWDKRVGEIRLIPERHGTAQHSGIFAAIARERYVPQLAADFAYVPHVPFYDEPHFEHVYSAAYDATEGFTKVAVGDIAALLQQNPQTLLVFRTITGLLKNELAPATAVVAEELADGSQKVSSSTIDGAEKRGGRISAEQARVLAHTIDKLVRRELYTDAALGWHSKQEKFDTRDGWDGVRTLASEGVPYSSYLHQRHFGGPFNQVTNATTSNRGDLLEDAVQQLFDENGIPYIRTGAHNQGDIATRFGVTVTPAPDFVVFDASDTLRGMLECKVANDGGTARDKANRFQSLQGEGKRLGGVPVIGVLGGTGWARVNDTLGSVLQHTDGRVFTVETLDEMLTVNPFPQLIGLVHDM</sequence>
<evidence type="ECO:0000313" key="4">
    <source>
        <dbReference type="Proteomes" id="UP001141650"/>
    </source>
</evidence>
<gene>
    <name evidence="2" type="ORF">BST11_15390</name>
    <name evidence="1" type="ORF">H7K38_15050</name>
</gene>
<dbReference type="EMBL" id="JACKVH010000014">
    <property type="protein sequence ID" value="MCV7379964.1"/>
    <property type="molecule type" value="Genomic_DNA"/>
</dbReference>
<evidence type="ECO:0000313" key="2">
    <source>
        <dbReference type="EMBL" id="OQZ89956.1"/>
    </source>
</evidence>